<dbReference type="InterPro" id="IPR033875">
    <property type="entry name" value="FlhG"/>
</dbReference>
<evidence type="ECO:0000256" key="1">
    <source>
        <dbReference type="ARBA" id="ARBA00022741"/>
    </source>
</evidence>
<dbReference type="Gene3D" id="3.40.50.300">
    <property type="entry name" value="P-loop containing nucleotide triphosphate hydrolases"/>
    <property type="match status" value="1"/>
</dbReference>
<dbReference type="CDD" id="cd02038">
    <property type="entry name" value="FlhG-like"/>
    <property type="match status" value="1"/>
</dbReference>
<dbReference type="InterPro" id="IPR033756">
    <property type="entry name" value="YlxH/NBP35"/>
</dbReference>
<name>A0ABN8X7Y1_9GAMM</name>
<keyword evidence="2" id="KW-0067">ATP-binding</keyword>
<evidence type="ECO:0000256" key="2">
    <source>
        <dbReference type="ARBA" id="ARBA00022840"/>
    </source>
</evidence>
<organism evidence="3 4">
    <name type="scientific">Methylocaldum szegediense</name>
    <dbReference type="NCBI Taxonomy" id="73780"/>
    <lineage>
        <taxon>Bacteria</taxon>
        <taxon>Pseudomonadati</taxon>
        <taxon>Pseudomonadota</taxon>
        <taxon>Gammaproteobacteria</taxon>
        <taxon>Methylococcales</taxon>
        <taxon>Methylococcaceae</taxon>
        <taxon>Methylocaldum</taxon>
    </lineage>
</organism>
<dbReference type="Pfam" id="PF10609">
    <property type="entry name" value="ParA"/>
    <property type="match status" value="1"/>
</dbReference>
<proteinExistence type="predicted"/>
<dbReference type="InterPro" id="IPR027417">
    <property type="entry name" value="P-loop_NTPase"/>
</dbReference>
<evidence type="ECO:0000313" key="4">
    <source>
        <dbReference type="Proteomes" id="UP001162030"/>
    </source>
</evidence>
<keyword evidence="1" id="KW-0547">Nucleotide-binding</keyword>
<accession>A0ABN8X7Y1</accession>
<dbReference type="PANTHER" id="PTHR43384">
    <property type="entry name" value="SEPTUM SITE-DETERMINING PROTEIN MIND HOMOLOG, CHLOROPLASTIC-RELATED"/>
    <property type="match status" value="1"/>
</dbReference>
<keyword evidence="4" id="KW-1185">Reference proteome</keyword>
<dbReference type="Proteomes" id="UP001162030">
    <property type="component" value="Chromosome"/>
</dbReference>
<dbReference type="PANTHER" id="PTHR43384:SF4">
    <property type="entry name" value="CELLULOSE BIOSYNTHESIS PROTEIN BCSQ-RELATED"/>
    <property type="match status" value="1"/>
</dbReference>
<dbReference type="EMBL" id="OX458333">
    <property type="protein sequence ID" value="CAI8931560.1"/>
    <property type="molecule type" value="Genomic_DNA"/>
</dbReference>
<protein>
    <submittedName>
        <fullName evidence="3">Antiactivator FleN</fullName>
    </submittedName>
</protein>
<dbReference type="SUPFAM" id="SSF52540">
    <property type="entry name" value="P-loop containing nucleoside triphosphate hydrolases"/>
    <property type="match status" value="1"/>
</dbReference>
<gene>
    <name evidence="3" type="primary">fleN</name>
    <name evidence="3" type="ORF">MSZNOR_4053</name>
</gene>
<dbReference type="PIRSF" id="PIRSF003092">
    <property type="entry name" value="MinD"/>
    <property type="match status" value="1"/>
</dbReference>
<evidence type="ECO:0000313" key="3">
    <source>
        <dbReference type="EMBL" id="CAI8931560.1"/>
    </source>
</evidence>
<dbReference type="InterPro" id="IPR025501">
    <property type="entry name" value="MinD_FleN"/>
</dbReference>
<sequence length="290" mass="31565">MRMFDTDQADGIRRMAPPRPVRVLAVSSGKGGVGKTNVAVNLGVSLSELGRQVVLLDADLGLANVDVLLGLQPQFNLSHVLSGERTLDEILIEGPSGLKIVPASSGIQRMSELTTAEQAAVIRAFGEMNQNIDVLLVDTAAGISGGVVNFARACQDIVLVVCDEPTSLTDAYAFIKLLHRDYGVHRFQILPNMVQDYQQGRALFSRLCRVTDRYLDVTLDLLGVVPDDEHVKKAVQRQTPVVIAYPHSKAAQAFRSLAQKLDAQPISGQSSGRLEFFVERMIQYNRAAAL</sequence>
<reference evidence="3 4" key="1">
    <citation type="submission" date="2023-03" db="EMBL/GenBank/DDBJ databases">
        <authorList>
            <person name="Pearce D."/>
        </authorList>
    </citation>
    <scope>NUCLEOTIDE SEQUENCE [LARGE SCALE GENOMIC DNA]</scope>
    <source>
        <strain evidence="3">Msz</strain>
    </source>
</reference>
<dbReference type="InterPro" id="IPR050625">
    <property type="entry name" value="ParA/MinD_ATPase"/>
</dbReference>